<accession>A0A1E7FWM5</accession>
<dbReference type="PANTHER" id="PTHR43364:SF4">
    <property type="entry name" value="NAD(P)-LINKED OXIDOREDUCTASE SUPERFAMILY PROTEIN"/>
    <property type="match status" value="1"/>
</dbReference>
<dbReference type="InterPro" id="IPR023210">
    <property type="entry name" value="NADP_OxRdtase_dom"/>
</dbReference>
<protein>
    <submittedName>
        <fullName evidence="4">Aldo/keto reductase</fullName>
    </submittedName>
</protein>
<evidence type="ECO:0000256" key="1">
    <source>
        <dbReference type="ARBA" id="ARBA00023002"/>
    </source>
</evidence>
<evidence type="ECO:0000259" key="3">
    <source>
        <dbReference type="Pfam" id="PF00248"/>
    </source>
</evidence>
<sequence>MTFGWSQSSSYVDEVVATAMVKRFTTFDENLMGNSHHYIDSARIYAGGKTEKIIGDIRQKLPLSLLSSLVIGTKAAPSVGEEGLSSKGIRDQFESSMIAMGIDSCEEYYLHQPDTNHDLLESLKCADLLIKEGKITKIGFSNYHASEVSRAFELCREHDLTAPSVYQGLYNPLNRLVEDELLPLLKKNDCSFVAYNPLAAGLLTGKHKELNNVAVGRFKENPNYLPRFYTSANFEALQLIREQCAKDEISMLDATYRWLLCHSSLNADTDGFLLGASSLEQLDQNLAACEAAIDSTSPLSPELLEAFDKSWELTKDEAFPYWRSYSKDMPNGENLDQGASYKANKTK</sequence>
<keyword evidence="5" id="KW-1185">Reference proteome</keyword>
<gene>
    <name evidence="4" type="ORF">FRACYDRAFT_205346</name>
</gene>
<dbReference type="KEGG" id="fcy:FRACYDRAFT_205346"/>
<proteinExistence type="predicted"/>
<feature type="domain" description="NADP-dependent oxidoreductase" evidence="3">
    <location>
        <begin position="10"/>
        <end position="295"/>
    </location>
</feature>
<evidence type="ECO:0000313" key="5">
    <source>
        <dbReference type="Proteomes" id="UP000095751"/>
    </source>
</evidence>
<evidence type="ECO:0000313" key="4">
    <source>
        <dbReference type="EMBL" id="OEU22569.1"/>
    </source>
</evidence>
<dbReference type="GO" id="GO:0016491">
    <property type="term" value="F:oxidoreductase activity"/>
    <property type="evidence" value="ECO:0007669"/>
    <property type="project" value="UniProtKB-KW"/>
</dbReference>
<keyword evidence="1" id="KW-0560">Oxidoreductase</keyword>
<dbReference type="InParanoid" id="A0A1E7FWM5"/>
<name>A0A1E7FWM5_9STRA</name>
<dbReference type="AlphaFoldDB" id="A0A1E7FWM5"/>
<dbReference type="Gene3D" id="3.20.20.100">
    <property type="entry name" value="NADP-dependent oxidoreductase domain"/>
    <property type="match status" value="1"/>
</dbReference>
<dbReference type="Pfam" id="PF00248">
    <property type="entry name" value="Aldo_ket_red"/>
    <property type="match status" value="1"/>
</dbReference>
<dbReference type="EMBL" id="KV784353">
    <property type="protein sequence ID" value="OEU22569.1"/>
    <property type="molecule type" value="Genomic_DNA"/>
</dbReference>
<feature type="region of interest" description="Disordered" evidence="2">
    <location>
        <begin position="328"/>
        <end position="347"/>
    </location>
</feature>
<dbReference type="SUPFAM" id="SSF51430">
    <property type="entry name" value="NAD(P)-linked oxidoreductase"/>
    <property type="match status" value="1"/>
</dbReference>
<dbReference type="PANTHER" id="PTHR43364">
    <property type="entry name" value="NADH-SPECIFIC METHYLGLYOXAL REDUCTASE-RELATED"/>
    <property type="match status" value="1"/>
</dbReference>
<dbReference type="OrthoDB" id="2310150at2759"/>
<evidence type="ECO:0000256" key="2">
    <source>
        <dbReference type="SAM" id="MobiDB-lite"/>
    </source>
</evidence>
<reference evidence="4 5" key="1">
    <citation type="submission" date="2016-09" db="EMBL/GenBank/DDBJ databases">
        <title>Extensive genetic diversity and differential bi-allelic expression allows diatom success in the polar Southern Ocean.</title>
        <authorList>
            <consortium name="DOE Joint Genome Institute"/>
            <person name="Mock T."/>
            <person name="Otillar R.P."/>
            <person name="Strauss J."/>
            <person name="Dupont C."/>
            <person name="Frickenhaus S."/>
            <person name="Maumus F."/>
            <person name="Mcmullan M."/>
            <person name="Sanges R."/>
            <person name="Schmutz J."/>
            <person name="Toseland A."/>
            <person name="Valas R."/>
            <person name="Veluchamy A."/>
            <person name="Ward B.J."/>
            <person name="Allen A."/>
            <person name="Barry K."/>
            <person name="Falciatore A."/>
            <person name="Ferrante M."/>
            <person name="Fortunato A.E."/>
            <person name="Gloeckner G."/>
            <person name="Gruber A."/>
            <person name="Hipkin R."/>
            <person name="Janech M."/>
            <person name="Kroth P."/>
            <person name="Leese F."/>
            <person name="Lindquist E."/>
            <person name="Lyon B.R."/>
            <person name="Martin J."/>
            <person name="Mayer C."/>
            <person name="Parker M."/>
            <person name="Quesneville H."/>
            <person name="Raymond J."/>
            <person name="Uhlig C."/>
            <person name="Valentin K.U."/>
            <person name="Worden A.Z."/>
            <person name="Armbrust E.V."/>
            <person name="Bowler C."/>
            <person name="Green B."/>
            <person name="Moulton V."/>
            <person name="Van Oosterhout C."/>
            <person name="Grigoriev I."/>
        </authorList>
    </citation>
    <scope>NUCLEOTIDE SEQUENCE [LARGE SCALE GENOMIC DNA]</scope>
    <source>
        <strain evidence="4 5">CCMP1102</strain>
    </source>
</reference>
<organism evidence="4 5">
    <name type="scientific">Fragilariopsis cylindrus CCMP1102</name>
    <dbReference type="NCBI Taxonomy" id="635003"/>
    <lineage>
        <taxon>Eukaryota</taxon>
        <taxon>Sar</taxon>
        <taxon>Stramenopiles</taxon>
        <taxon>Ochrophyta</taxon>
        <taxon>Bacillariophyta</taxon>
        <taxon>Bacillariophyceae</taxon>
        <taxon>Bacillariophycidae</taxon>
        <taxon>Bacillariales</taxon>
        <taxon>Bacillariaceae</taxon>
        <taxon>Fragilariopsis</taxon>
    </lineage>
</organism>
<dbReference type="InterPro" id="IPR036812">
    <property type="entry name" value="NAD(P)_OxRdtase_dom_sf"/>
</dbReference>
<dbReference type="InterPro" id="IPR050523">
    <property type="entry name" value="AKR_Detox_Biosynth"/>
</dbReference>
<dbReference type="Proteomes" id="UP000095751">
    <property type="component" value="Unassembled WGS sequence"/>
</dbReference>